<dbReference type="InterPro" id="IPR029043">
    <property type="entry name" value="GcvT/YgfZ_C"/>
</dbReference>
<accession>A0ABU1ALE6</accession>
<keyword evidence="4 7" id="KW-0808">Transferase</keyword>
<dbReference type="Pfam" id="PF01571">
    <property type="entry name" value="GCV_T"/>
    <property type="match status" value="1"/>
</dbReference>
<proteinExistence type="inferred from homology"/>
<dbReference type="PIRSF" id="PIRSF006487">
    <property type="entry name" value="GcvT"/>
    <property type="match status" value="1"/>
</dbReference>
<comment type="caution">
    <text evidence="10">The sequence shown here is derived from an EMBL/GenBank/DDBJ whole genome shotgun (WGS) entry which is preliminary data.</text>
</comment>
<comment type="subunit">
    <text evidence="7">The glycine cleavage system is composed of four proteins: P, T, L and H.</text>
</comment>
<dbReference type="PANTHER" id="PTHR43757:SF2">
    <property type="entry name" value="AMINOMETHYLTRANSFERASE, MITOCHONDRIAL"/>
    <property type="match status" value="1"/>
</dbReference>
<dbReference type="HAMAP" id="MF_00259">
    <property type="entry name" value="GcvT"/>
    <property type="match status" value="1"/>
</dbReference>
<evidence type="ECO:0000256" key="1">
    <source>
        <dbReference type="ARBA" id="ARBA00008609"/>
    </source>
</evidence>
<evidence type="ECO:0000256" key="4">
    <source>
        <dbReference type="ARBA" id="ARBA00022679"/>
    </source>
</evidence>
<dbReference type="InterPro" id="IPR027266">
    <property type="entry name" value="TrmE/GcvT-like"/>
</dbReference>
<feature type="domain" description="Aminomethyltransferase C-terminal" evidence="9">
    <location>
        <begin position="286"/>
        <end position="362"/>
    </location>
</feature>
<organism evidence="10 11">
    <name type="scientific">Thalassobacterium sedimentorum</name>
    <dbReference type="NCBI Taxonomy" id="3041258"/>
    <lineage>
        <taxon>Bacteria</taxon>
        <taxon>Pseudomonadati</taxon>
        <taxon>Verrucomicrobiota</taxon>
        <taxon>Opitutia</taxon>
        <taxon>Puniceicoccales</taxon>
        <taxon>Coraliomargaritaceae</taxon>
        <taxon>Thalassobacterium</taxon>
    </lineage>
</organism>
<evidence type="ECO:0000256" key="6">
    <source>
        <dbReference type="ARBA" id="ARBA00047665"/>
    </source>
</evidence>
<evidence type="ECO:0000256" key="5">
    <source>
        <dbReference type="ARBA" id="ARBA00031395"/>
    </source>
</evidence>
<dbReference type="Gene3D" id="3.30.70.1400">
    <property type="entry name" value="Aminomethyltransferase beta-barrel domains"/>
    <property type="match status" value="1"/>
</dbReference>
<keyword evidence="3 7" id="KW-0032">Aminotransferase</keyword>
<evidence type="ECO:0000259" key="9">
    <source>
        <dbReference type="Pfam" id="PF08669"/>
    </source>
</evidence>
<dbReference type="InterPro" id="IPR022903">
    <property type="entry name" value="GcvT_bac"/>
</dbReference>
<gene>
    <name evidence="7 10" type="primary">gcvT</name>
    <name evidence="10" type="ORF">QEH59_14030</name>
</gene>
<evidence type="ECO:0000256" key="2">
    <source>
        <dbReference type="ARBA" id="ARBA00012616"/>
    </source>
</evidence>
<feature type="domain" description="GCVT N-terminal" evidence="8">
    <location>
        <begin position="9"/>
        <end position="267"/>
    </location>
</feature>
<dbReference type="Pfam" id="PF08669">
    <property type="entry name" value="GCV_T_C"/>
    <property type="match status" value="1"/>
</dbReference>
<dbReference type="InterPro" id="IPR006223">
    <property type="entry name" value="GcvT"/>
</dbReference>
<dbReference type="RefSeq" id="WP_308985997.1">
    <property type="nucleotide sequence ID" value="NZ_JARXIC010000026.1"/>
</dbReference>
<dbReference type="PANTHER" id="PTHR43757">
    <property type="entry name" value="AMINOMETHYLTRANSFERASE"/>
    <property type="match status" value="1"/>
</dbReference>
<evidence type="ECO:0000313" key="10">
    <source>
        <dbReference type="EMBL" id="MDQ8195547.1"/>
    </source>
</evidence>
<comment type="function">
    <text evidence="7">The glycine cleavage system catalyzes the degradation of glycine.</text>
</comment>
<dbReference type="InterPro" id="IPR013977">
    <property type="entry name" value="GcvT_C"/>
</dbReference>
<dbReference type="Gene3D" id="3.30.1360.120">
    <property type="entry name" value="Probable tRNA modification gtpase trme, domain 1"/>
    <property type="match status" value="1"/>
</dbReference>
<dbReference type="Proteomes" id="UP001243717">
    <property type="component" value="Unassembled WGS sequence"/>
</dbReference>
<dbReference type="Gene3D" id="2.40.30.110">
    <property type="entry name" value="Aminomethyltransferase beta-barrel domains"/>
    <property type="match status" value="1"/>
</dbReference>
<reference evidence="10 11" key="1">
    <citation type="submission" date="2023-04" db="EMBL/GenBank/DDBJ databases">
        <title>A novel bacteria isolated from coastal sediment.</title>
        <authorList>
            <person name="Liu X.-J."/>
            <person name="Du Z.-J."/>
        </authorList>
    </citation>
    <scope>NUCLEOTIDE SEQUENCE [LARGE SCALE GENOMIC DNA]</scope>
    <source>
        <strain evidence="10 11">SDUM461004</strain>
    </source>
</reference>
<dbReference type="InterPro" id="IPR028896">
    <property type="entry name" value="GcvT/YgfZ/DmdA"/>
</dbReference>
<keyword evidence="11" id="KW-1185">Reference proteome</keyword>
<evidence type="ECO:0000313" key="11">
    <source>
        <dbReference type="Proteomes" id="UP001243717"/>
    </source>
</evidence>
<evidence type="ECO:0000256" key="3">
    <source>
        <dbReference type="ARBA" id="ARBA00022576"/>
    </source>
</evidence>
<dbReference type="EMBL" id="JARXIC010000026">
    <property type="protein sequence ID" value="MDQ8195547.1"/>
    <property type="molecule type" value="Genomic_DNA"/>
</dbReference>
<dbReference type="NCBIfam" id="NF001567">
    <property type="entry name" value="PRK00389.1"/>
    <property type="match status" value="1"/>
</dbReference>
<dbReference type="Gene3D" id="4.10.1250.10">
    <property type="entry name" value="Aminomethyltransferase fragment"/>
    <property type="match status" value="1"/>
</dbReference>
<evidence type="ECO:0000259" key="8">
    <source>
        <dbReference type="Pfam" id="PF01571"/>
    </source>
</evidence>
<sequence length="363" mass="39640">MPSVLQIPLHDFHAAQGARFVAFGGWNMPVQYTSILEEHKAVREAAGLFDVSHMGEFFVQGSDAALFLDRLVVNAVASAPIGKAVYSPMCNSEGTVVDDLIVYRTGEEAFLVCVNAGNIEKDYGWFLKQAERWGLDVSIEDHSDDYALLALQGPQAEAILLAVGLGEVAEIKRFWHQLVTFGGEKVRICRTGYTGEDGFEIYCSPKVAEVLAKQIMSEGDAFGVKLCGLGARDSLRLEAGLPLYGHELSDHITPFEASLDWTVKLNKTDFIGKNALTEQKENGIPRRVVHFRLEGRRIAREGTPVVDASGEAVGRVLSGTLSPIINCPIGSAIVRSEVRDAPLFVDLRGNQLPLQIAKPPLHK</sequence>
<comment type="similarity">
    <text evidence="1 7">Belongs to the GcvT family.</text>
</comment>
<dbReference type="EC" id="2.1.2.10" evidence="2 7"/>
<name>A0ABU1ALE6_9BACT</name>
<dbReference type="InterPro" id="IPR006222">
    <property type="entry name" value="GCVT_N"/>
</dbReference>
<dbReference type="NCBIfam" id="TIGR00528">
    <property type="entry name" value="gcvT"/>
    <property type="match status" value="1"/>
</dbReference>
<protein>
    <recommendedName>
        <fullName evidence="2 7">Aminomethyltransferase</fullName>
        <ecNumber evidence="2 7">2.1.2.10</ecNumber>
    </recommendedName>
    <alternativeName>
        <fullName evidence="5 7">Glycine cleavage system T protein</fullName>
    </alternativeName>
</protein>
<dbReference type="GO" id="GO:0004047">
    <property type="term" value="F:aminomethyltransferase activity"/>
    <property type="evidence" value="ECO:0007669"/>
    <property type="project" value="UniProtKB-EC"/>
</dbReference>
<evidence type="ECO:0000256" key="7">
    <source>
        <dbReference type="HAMAP-Rule" id="MF_00259"/>
    </source>
</evidence>
<comment type="catalytic activity">
    <reaction evidence="6 7">
        <text>N(6)-[(R)-S(8)-aminomethyldihydrolipoyl]-L-lysyl-[protein] + (6S)-5,6,7,8-tetrahydrofolate = N(6)-[(R)-dihydrolipoyl]-L-lysyl-[protein] + (6R)-5,10-methylene-5,6,7,8-tetrahydrofolate + NH4(+)</text>
        <dbReference type="Rhea" id="RHEA:16945"/>
        <dbReference type="Rhea" id="RHEA-COMP:10475"/>
        <dbReference type="Rhea" id="RHEA-COMP:10492"/>
        <dbReference type="ChEBI" id="CHEBI:15636"/>
        <dbReference type="ChEBI" id="CHEBI:28938"/>
        <dbReference type="ChEBI" id="CHEBI:57453"/>
        <dbReference type="ChEBI" id="CHEBI:83100"/>
        <dbReference type="ChEBI" id="CHEBI:83143"/>
        <dbReference type="EC" id="2.1.2.10"/>
    </reaction>
</comment>
<dbReference type="SUPFAM" id="SSF101790">
    <property type="entry name" value="Aminomethyltransferase beta-barrel domain"/>
    <property type="match status" value="1"/>
</dbReference>
<dbReference type="SUPFAM" id="SSF103025">
    <property type="entry name" value="Folate-binding domain"/>
    <property type="match status" value="1"/>
</dbReference>